<reference evidence="3" key="1">
    <citation type="submission" date="2023-01" db="EMBL/GenBank/DDBJ databases">
        <title>Key to firefly adult light organ development and bioluminescence: homeobox transcription factors regulate luciferase expression and transportation to peroxisome.</title>
        <authorList>
            <person name="Fu X."/>
        </authorList>
    </citation>
    <scope>NUCLEOTIDE SEQUENCE [LARGE SCALE GENOMIC DNA]</scope>
</reference>
<dbReference type="InterPro" id="IPR054517">
    <property type="entry name" value="SPEF2_D5"/>
</dbReference>
<protein>
    <recommendedName>
        <fullName evidence="1">CPC1/SPEF2 domain-containing protein</fullName>
    </recommendedName>
</protein>
<evidence type="ECO:0000313" key="2">
    <source>
        <dbReference type="EMBL" id="KAK4873658.1"/>
    </source>
</evidence>
<dbReference type="PANTHER" id="PTHR14919:SF0">
    <property type="entry name" value="SPERM FLAGELLAR PROTEIN 2"/>
    <property type="match status" value="1"/>
</dbReference>
<proteinExistence type="predicted"/>
<dbReference type="Pfam" id="PF22946">
    <property type="entry name" value="SPEF2_D5"/>
    <property type="match status" value="1"/>
</dbReference>
<dbReference type="AlphaFoldDB" id="A0AAN7SLD4"/>
<accession>A0AAN7SLD4</accession>
<name>A0AAN7SLD4_9COLE</name>
<keyword evidence="3" id="KW-1185">Reference proteome</keyword>
<dbReference type="InterPro" id="IPR052634">
    <property type="entry name" value="Sperm_flagellar-bone_growth"/>
</dbReference>
<evidence type="ECO:0000259" key="1">
    <source>
        <dbReference type="Pfam" id="PF22946"/>
    </source>
</evidence>
<dbReference type="PANTHER" id="PTHR14919">
    <property type="entry name" value="KPL2-RELATED"/>
    <property type="match status" value="1"/>
</dbReference>
<comment type="caution">
    <text evidence="2">The sequence shown here is derived from an EMBL/GenBank/DDBJ whole genome shotgun (WGS) entry which is preliminary data.</text>
</comment>
<feature type="domain" description="CPC1/SPEF2" evidence="1">
    <location>
        <begin position="173"/>
        <end position="304"/>
    </location>
</feature>
<evidence type="ECO:0000313" key="3">
    <source>
        <dbReference type="Proteomes" id="UP001353858"/>
    </source>
</evidence>
<dbReference type="EMBL" id="JARPUR010000006">
    <property type="protein sequence ID" value="KAK4873658.1"/>
    <property type="molecule type" value="Genomic_DNA"/>
</dbReference>
<sequence>MSSHGFADADFLCFTDSPYSEQLILKNGVIEWNKSRYENLTSTYESMRERYSKYLQKKFGVKHQETFNKPQVKEVQKTSAVEELNESIVIDPRDYTLDELIAQSENALSKKKFKPDSKIASGIIKKLKNKRKEEVRANELKVQQQRLLLMELWNKLLTEQENEMEQCISTKMLKQSVFEKQMSSKMFEVRQQKTNILQNRKFVDDETLKAREEEFLENVFLRDKGIADQKYNYYFEKGRTLELHKRIFAEKQRLKALRRKKLCSDVVDDLVDLSLKYYAYKNMYNTEPDSRVMKQWGNLFVKCRSLFPYLEDLTEIIVEVGVPDGMEEIYCAEIDRQEALDQKDFEDYLNCERPWDMDDF</sequence>
<organism evidence="2 3">
    <name type="scientific">Aquatica leii</name>
    <dbReference type="NCBI Taxonomy" id="1421715"/>
    <lineage>
        <taxon>Eukaryota</taxon>
        <taxon>Metazoa</taxon>
        <taxon>Ecdysozoa</taxon>
        <taxon>Arthropoda</taxon>
        <taxon>Hexapoda</taxon>
        <taxon>Insecta</taxon>
        <taxon>Pterygota</taxon>
        <taxon>Neoptera</taxon>
        <taxon>Endopterygota</taxon>
        <taxon>Coleoptera</taxon>
        <taxon>Polyphaga</taxon>
        <taxon>Elateriformia</taxon>
        <taxon>Elateroidea</taxon>
        <taxon>Lampyridae</taxon>
        <taxon>Luciolinae</taxon>
        <taxon>Aquatica</taxon>
    </lineage>
</organism>
<dbReference type="Proteomes" id="UP001353858">
    <property type="component" value="Unassembled WGS sequence"/>
</dbReference>
<gene>
    <name evidence="2" type="ORF">RN001_013018</name>
</gene>